<sequence length="215" mass="22899">MNTSPATTTAAAAIQSYMAAPKAPSRQTPLTSPPPAYTPRTAPDLAAQVRQQLREPFIMGRPTMPEAVLEALATEDEDEQDQEESISPISLRINTSVLISKNNNLVCLTDTPASHANAIARAVVKAIQENSSGQCGIPMIDEDGRPRPVKIEVDAGITVEGSGNVVGNEAVVNEVLRQRGLNRKRAADFDDDESDLSTPPTKQRRGSGSTNSNSP</sequence>
<keyword evidence="3" id="KW-1185">Reference proteome</keyword>
<proteinExistence type="predicted"/>
<organism evidence="2 3">
    <name type="scientific">Trichoderma ghanense</name>
    <dbReference type="NCBI Taxonomy" id="65468"/>
    <lineage>
        <taxon>Eukaryota</taxon>
        <taxon>Fungi</taxon>
        <taxon>Dikarya</taxon>
        <taxon>Ascomycota</taxon>
        <taxon>Pezizomycotina</taxon>
        <taxon>Sordariomycetes</taxon>
        <taxon>Hypocreomycetidae</taxon>
        <taxon>Hypocreales</taxon>
        <taxon>Hypocreaceae</taxon>
        <taxon>Trichoderma</taxon>
    </lineage>
</organism>
<comment type="caution">
    <text evidence="2">The sequence shown here is derived from an EMBL/GenBank/DDBJ whole genome shotgun (WGS) entry which is preliminary data.</text>
</comment>
<evidence type="ECO:0000313" key="3">
    <source>
        <dbReference type="Proteomes" id="UP001642720"/>
    </source>
</evidence>
<feature type="compositionally biased region" description="Polar residues" evidence="1">
    <location>
        <begin position="196"/>
        <end position="215"/>
    </location>
</feature>
<name>A0ABY2HBT2_9HYPO</name>
<reference evidence="2 3" key="1">
    <citation type="submission" date="2018-01" db="EMBL/GenBank/DDBJ databases">
        <title>Genome characterization of the sugarcane-associated fungus Trichoderma ghanense CCMA-1212 and their application in lignocelulose bioconversion.</title>
        <authorList>
            <person name="Steindorff A.S."/>
            <person name="Mendes T.D."/>
            <person name="Vilela E.S.D."/>
            <person name="Rodrigues D.S."/>
            <person name="Formighieri E.F."/>
            <person name="Melo I.S."/>
            <person name="Favaro L.C.L."/>
        </authorList>
    </citation>
    <scope>NUCLEOTIDE SEQUENCE [LARGE SCALE GENOMIC DNA]</scope>
    <source>
        <strain evidence="2 3">CCMA-1212</strain>
    </source>
</reference>
<gene>
    <name evidence="2" type="ORF">CCMA1212_001902</name>
</gene>
<dbReference type="RefSeq" id="XP_073561904.1">
    <property type="nucleotide sequence ID" value="XM_073699310.1"/>
</dbReference>
<evidence type="ECO:0000313" key="2">
    <source>
        <dbReference type="EMBL" id="TFB05703.1"/>
    </source>
</evidence>
<evidence type="ECO:0000256" key="1">
    <source>
        <dbReference type="SAM" id="MobiDB-lite"/>
    </source>
</evidence>
<dbReference type="Proteomes" id="UP001642720">
    <property type="component" value="Unassembled WGS sequence"/>
</dbReference>
<feature type="region of interest" description="Disordered" evidence="1">
    <location>
        <begin position="17"/>
        <end position="41"/>
    </location>
</feature>
<dbReference type="EMBL" id="PPTA01000002">
    <property type="protein sequence ID" value="TFB05703.1"/>
    <property type="molecule type" value="Genomic_DNA"/>
</dbReference>
<feature type="region of interest" description="Disordered" evidence="1">
    <location>
        <begin position="181"/>
        <end position="215"/>
    </location>
</feature>
<dbReference type="GeneID" id="300573760"/>
<accession>A0ABY2HBT2</accession>
<protein>
    <submittedName>
        <fullName evidence="2">Uncharacterized protein</fullName>
    </submittedName>
</protein>